<dbReference type="PANTHER" id="PTHR43014">
    <property type="entry name" value="MERCURIC REDUCTASE"/>
    <property type="match status" value="1"/>
</dbReference>
<keyword evidence="16" id="KW-0520">NAD</keyword>
<dbReference type="EC" id="1.16.1.1" evidence="3"/>
<dbReference type="Gene3D" id="3.50.50.60">
    <property type="entry name" value="FAD/NAD(P)-binding domain"/>
    <property type="match status" value="2"/>
</dbReference>
<evidence type="ECO:0000313" key="22">
    <source>
        <dbReference type="Proteomes" id="UP000092482"/>
    </source>
</evidence>
<keyword evidence="12" id="KW-1015">Disulfide bond</keyword>
<dbReference type="Pfam" id="PF07992">
    <property type="entry name" value="Pyr_redox_2"/>
    <property type="match status" value="1"/>
</dbReference>
<dbReference type="InterPro" id="IPR036188">
    <property type="entry name" value="FAD/NAD-bd_sf"/>
</dbReference>
<evidence type="ECO:0000256" key="13">
    <source>
        <dbReference type="ARBA" id="ARBA00023284"/>
    </source>
</evidence>
<keyword evidence="9" id="KW-0521">NADP</keyword>
<accession>A0A1B1ND54</accession>
<dbReference type="OrthoDB" id="4797035at2"/>
<dbReference type="GO" id="GO:0050660">
    <property type="term" value="F:flavin adenine dinucleotide binding"/>
    <property type="evidence" value="ECO:0007669"/>
    <property type="project" value="InterPro"/>
</dbReference>
<dbReference type="GO" id="GO:0050787">
    <property type="term" value="P:detoxification of mercury ion"/>
    <property type="evidence" value="ECO:0007669"/>
    <property type="project" value="InterPro"/>
</dbReference>
<dbReference type="FunFam" id="3.30.390.30:FF:000001">
    <property type="entry name" value="Dihydrolipoyl dehydrogenase"/>
    <property type="match status" value="1"/>
</dbReference>
<evidence type="ECO:0000256" key="1">
    <source>
        <dbReference type="ARBA" id="ARBA00007532"/>
    </source>
</evidence>
<evidence type="ECO:0000256" key="2">
    <source>
        <dbReference type="ARBA" id="ARBA00011738"/>
    </source>
</evidence>
<keyword evidence="6 18" id="KW-0285">Flavoprotein</keyword>
<evidence type="ECO:0000256" key="5">
    <source>
        <dbReference type="ARBA" id="ARBA00022466"/>
    </source>
</evidence>
<name>A0A1B1ND54_9MICO</name>
<dbReference type="InterPro" id="IPR023753">
    <property type="entry name" value="FAD/NAD-binding_dom"/>
</dbReference>
<dbReference type="GO" id="GO:0016152">
    <property type="term" value="F:mercury (II) reductase (NADP+) activity"/>
    <property type="evidence" value="ECO:0007669"/>
    <property type="project" value="UniProtKB-EC"/>
</dbReference>
<feature type="binding site" evidence="16">
    <location>
        <position position="258"/>
    </location>
    <ligand>
        <name>NAD(+)</name>
        <dbReference type="ChEBI" id="CHEBI:57540"/>
    </ligand>
</feature>
<dbReference type="InterPro" id="IPR001100">
    <property type="entry name" value="Pyr_nuc-diS_OxRdtase"/>
</dbReference>
<feature type="binding site" evidence="16">
    <location>
        <begin position="175"/>
        <end position="182"/>
    </location>
    <ligand>
        <name>NAD(+)</name>
        <dbReference type="ChEBI" id="CHEBI:57540"/>
    </ligand>
</feature>
<evidence type="ECO:0000256" key="11">
    <source>
        <dbReference type="ARBA" id="ARBA00023002"/>
    </source>
</evidence>
<evidence type="ECO:0000259" key="19">
    <source>
        <dbReference type="Pfam" id="PF02852"/>
    </source>
</evidence>
<keyword evidence="10" id="KW-0476">Mercury</keyword>
<sequence>MVQYDLIVIGTGGAAMAAGIEARSRGKSVLLVEHGPLGGTCLNVGCIPSKSLLAAAGRRHRALTSPFQGVPTSADAPEVGELMNQKQGLVEHLRQAKYVDVAEAHEFAITYGHARFLDEHTLQVEDQMLRAASYVIATGAAPLIPDLTGMSEIEYLTSSTAMEQQDLPVSMVVLGGGYVGLEQAQLWAQLGVDVTLVGRIAPYAEPEVADVLRSVFAQDGITVVEEHGREVEPTAEGVKVTTVSGAQVQGQRLLVATGRYANTTGLGLEAAGIGTDARGFIVVDENQRTTNQRVFAAGDVCGAPQYIYVAAQTGRVAASGALGELSTVDYRGLPGVTFTTPQLASAGLTEARALELGHHAESRVLSAQDIPRALVNQDTRGVLKLVIDTQTRKILGVHAALDGAGELMLAATYAIKFGLTVDDLTDTWAPYLTMSEALRIAAGLFRSTMPTSCCA</sequence>
<keyword evidence="5" id="KW-0475">Mercuric resistance</keyword>
<dbReference type="NCBIfam" id="TIGR02053">
    <property type="entry name" value="MerA"/>
    <property type="match status" value="1"/>
</dbReference>
<dbReference type="PRINTS" id="PR00411">
    <property type="entry name" value="PNDRDTASEI"/>
</dbReference>
<feature type="binding site" evidence="16">
    <location>
        <position position="50"/>
    </location>
    <ligand>
        <name>FAD</name>
        <dbReference type="ChEBI" id="CHEBI:57692"/>
    </ligand>
</feature>
<comment type="cofactor">
    <cofactor evidence="16">
        <name>FAD</name>
        <dbReference type="ChEBI" id="CHEBI:57692"/>
    </cofactor>
    <text evidence="16">Binds 1 FAD per subunit.</text>
</comment>
<dbReference type="InterPro" id="IPR016156">
    <property type="entry name" value="FAD/NAD-linked_Rdtase_dimer_sf"/>
</dbReference>
<keyword evidence="13 18" id="KW-0676">Redox-active center</keyword>
<evidence type="ECO:0000256" key="16">
    <source>
        <dbReference type="PIRSR" id="PIRSR000350-3"/>
    </source>
</evidence>
<comment type="similarity">
    <text evidence="1 18">Belongs to the class-I pyridine nucleotide-disulfide oxidoreductase family.</text>
</comment>
<evidence type="ECO:0000256" key="15">
    <source>
        <dbReference type="ARBA" id="ARBA00048984"/>
    </source>
</evidence>
<keyword evidence="11 18" id="KW-0560">Oxidoreductase</keyword>
<evidence type="ECO:0000256" key="17">
    <source>
        <dbReference type="PIRSR" id="PIRSR000350-4"/>
    </source>
</evidence>
<dbReference type="Gene3D" id="3.30.390.30">
    <property type="match status" value="1"/>
</dbReference>
<evidence type="ECO:0000259" key="20">
    <source>
        <dbReference type="Pfam" id="PF07992"/>
    </source>
</evidence>
<feature type="disulfide bond" description="Redox-active" evidence="17">
    <location>
        <begin position="41"/>
        <end position="46"/>
    </location>
</feature>
<dbReference type="EMBL" id="CP014989">
    <property type="protein sequence ID" value="ANS79367.1"/>
    <property type="molecule type" value="Genomic_DNA"/>
</dbReference>
<dbReference type="InterPro" id="IPR021179">
    <property type="entry name" value="Mercury_reductase_MerA"/>
</dbReference>
<dbReference type="InterPro" id="IPR012999">
    <property type="entry name" value="Pyr_OxRdtase_I_AS"/>
</dbReference>
<dbReference type="GO" id="GO:0045340">
    <property type="term" value="F:mercury ion binding"/>
    <property type="evidence" value="ECO:0007669"/>
    <property type="project" value="InterPro"/>
</dbReference>
<evidence type="ECO:0000256" key="9">
    <source>
        <dbReference type="ARBA" id="ARBA00022857"/>
    </source>
</evidence>
<dbReference type="AlphaFoldDB" id="A0A1B1ND54"/>
<evidence type="ECO:0000313" key="21">
    <source>
        <dbReference type="EMBL" id="ANS79367.1"/>
    </source>
</evidence>
<dbReference type="PRINTS" id="PR00368">
    <property type="entry name" value="FADPNR"/>
</dbReference>
<dbReference type="Pfam" id="PF02852">
    <property type="entry name" value="Pyr_redox_dim"/>
    <property type="match status" value="1"/>
</dbReference>
<comment type="catalytic activity">
    <reaction evidence="15">
        <text>Hg + NADP(+) + H(+) = Hg(2+) + NADPH</text>
        <dbReference type="Rhea" id="RHEA:23856"/>
        <dbReference type="ChEBI" id="CHEBI:15378"/>
        <dbReference type="ChEBI" id="CHEBI:16170"/>
        <dbReference type="ChEBI" id="CHEBI:16793"/>
        <dbReference type="ChEBI" id="CHEBI:57783"/>
        <dbReference type="ChEBI" id="CHEBI:58349"/>
        <dbReference type="EC" id="1.16.1.1"/>
    </reaction>
</comment>
<dbReference type="PANTHER" id="PTHR43014:SF4">
    <property type="entry name" value="PYRIDINE NUCLEOTIDE-DISULFIDE OXIDOREDUCTASE RCLA-RELATED"/>
    <property type="match status" value="1"/>
</dbReference>
<evidence type="ECO:0000256" key="4">
    <source>
        <dbReference type="ARBA" id="ARBA00014791"/>
    </source>
</evidence>
<dbReference type="PIRSF" id="PIRSF000350">
    <property type="entry name" value="Mercury_reductase_MerA"/>
    <property type="match status" value="1"/>
</dbReference>
<evidence type="ECO:0000256" key="12">
    <source>
        <dbReference type="ARBA" id="ARBA00023157"/>
    </source>
</evidence>
<evidence type="ECO:0000256" key="14">
    <source>
        <dbReference type="ARBA" id="ARBA00031725"/>
    </source>
</evidence>
<dbReference type="Proteomes" id="UP000092482">
    <property type="component" value="Chromosome"/>
</dbReference>
<dbReference type="InterPro" id="IPR004099">
    <property type="entry name" value="Pyr_nucl-diS_OxRdtase_dimer"/>
</dbReference>
<dbReference type="PROSITE" id="PS00076">
    <property type="entry name" value="PYRIDINE_REDOX_1"/>
    <property type="match status" value="1"/>
</dbReference>
<evidence type="ECO:0000256" key="6">
    <source>
        <dbReference type="ARBA" id="ARBA00022630"/>
    </source>
</evidence>
<proteinExistence type="inferred from homology"/>
<dbReference type="GO" id="GO:0050661">
    <property type="term" value="F:NADP binding"/>
    <property type="evidence" value="ECO:0007669"/>
    <property type="project" value="InterPro"/>
</dbReference>
<feature type="binding site" evidence="16">
    <location>
        <position position="299"/>
    </location>
    <ligand>
        <name>FAD</name>
        <dbReference type="ChEBI" id="CHEBI:57692"/>
    </ligand>
</feature>
<evidence type="ECO:0000256" key="8">
    <source>
        <dbReference type="ARBA" id="ARBA00022827"/>
    </source>
</evidence>
<organism evidence="21 22">
    <name type="scientific">Serinicoccus hydrothermalis</name>
    <dbReference type="NCBI Taxonomy" id="1758689"/>
    <lineage>
        <taxon>Bacteria</taxon>
        <taxon>Bacillati</taxon>
        <taxon>Actinomycetota</taxon>
        <taxon>Actinomycetes</taxon>
        <taxon>Micrococcales</taxon>
        <taxon>Ornithinimicrobiaceae</taxon>
        <taxon>Serinicoccus</taxon>
    </lineage>
</organism>
<evidence type="ECO:0000256" key="10">
    <source>
        <dbReference type="ARBA" id="ARBA00022914"/>
    </source>
</evidence>
<dbReference type="RefSeq" id="WP_066639538.1">
    <property type="nucleotide sequence ID" value="NZ_CP014989.1"/>
</dbReference>
<dbReference type="GO" id="GO:0016668">
    <property type="term" value="F:oxidoreductase activity, acting on a sulfur group of donors, NAD(P) as acceptor"/>
    <property type="evidence" value="ECO:0007669"/>
    <property type="project" value="InterPro"/>
</dbReference>
<feature type="domain" description="Pyridine nucleotide-disulphide oxidoreductase dimerisation" evidence="19">
    <location>
        <begin position="334"/>
        <end position="441"/>
    </location>
</feature>
<gene>
    <name evidence="21" type="ORF">SGUI_1971</name>
</gene>
<keyword evidence="8 16" id="KW-0274">FAD</keyword>
<dbReference type="KEGG" id="serj:SGUI_1971"/>
<keyword evidence="7" id="KW-0479">Metal-binding</keyword>
<evidence type="ECO:0000256" key="18">
    <source>
        <dbReference type="RuleBase" id="RU003691"/>
    </source>
</evidence>
<evidence type="ECO:0000256" key="3">
    <source>
        <dbReference type="ARBA" id="ARBA00012661"/>
    </source>
</evidence>
<dbReference type="PATRIC" id="fig|1758689.4.peg.2047"/>
<dbReference type="SUPFAM" id="SSF51905">
    <property type="entry name" value="FAD/NAD(P)-binding domain"/>
    <property type="match status" value="1"/>
</dbReference>
<keyword evidence="16" id="KW-0547">Nucleotide-binding</keyword>
<evidence type="ECO:0000256" key="7">
    <source>
        <dbReference type="ARBA" id="ARBA00022723"/>
    </source>
</evidence>
<keyword evidence="22" id="KW-1185">Reference proteome</keyword>
<dbReference type="GO" id="GO:0003955">
    <property type="term" value="F:NAD(P)H dehydrogenase (quinone) activity"/>
    <property type="evidence" value="ECO:0007669"/>
    <property type="project" value="TreeGrafter"/>
</dbReference>
<comment type="subunit">
    <text evidence="2">Homodimer.</text>
</comment>
<reference evidence="21 22" key="1">
    <citation type="submission" date="2016-03" db="EMBL/GenBank/DDBJ databases">
        <title>Shallow-sea hydrothermal system.</title>
        <authorList>
            <person name="Tang K."/>
        </authorList>
    </citation>
    <scope>NUCLEOTIDE SEQUENCE [LARGE SCALE GENOMIC DNA]</scope>
    <source>
        <strain evidence="21 22">JLT9</strain>
    </source>
</reference>
<dbReference type="STRING" id="1758689.SGUI_1971"/>
<protein>
    <recommendedName>
        <fullName evidence="4">Mercuric reductase</fullName>
        <ecNumber evidence="3">1.16.1.1</ecNumber>
    </recommendedName>
    <alternativeName>
        <fullName evidence="14">Hg(II) reductase</fullName>
    </alternativeName>
</protein>
<dbReference type="SUPFAM" id="SSF55424">
    <property type="entry name" value="FAD/NAD-linked reductases, dimerisation (C-terminal) domain"/>
    <property type="match status" value="1"/>
</dbReference>
<feature type="domain" description="FAD/NAD(P)-binding" evidence="20">
    <location>
        <begin position="4"/>
        <end position="314"/>
    </location>
</feature>